<feature type="transmembrane region" description="Helical" evidence="1">
    <location>
        <begin position="12"/>
        <end position="30"/>
    </location>
</feature>
<sequence length="196" mass="22052">MNKQHKKNRITILVIFAMSIIPFAFAWYLADNPGKVKLGSNNGDLISPPLPTELKDFAGYDAFSAENINQLQGHWVLINVLPEAQCSEACQDGLYKTQQITLMLGKDIARIRRLAVIYNQAEQPLPKQWQEDARLLKVVPSAELKEIIAKTSAKDEPGGLLIMDPLGNLMMKYPTNYDPYKVRNDLSKLLRISQIG</sequence>
<keyword evidence="1" id="KW-0812">Transmembrane</keyword>
<keyword evidence="1" id="KW-0472">Membrane</keyword>
<evidence type="ECO:0000313" key="3">
    <source>
        <dbReference type="Proteomes" id="UP000078476"/>
    </source>
</evidence>
<organism evidence="2 3">
    <name type="scientific">Methylomonas lenta</name>
    <dbReference type="NCBI Taxonomy" id="980561"/>
    <lineage>
        <taxon>Bacteria</taxon>
        <taxon>Pseudomonadati</taxon>
        <taxon>Pseudomonadota</taxon>
        <taxon>Gammaproteobacteria</taxon>
        <taxon>Methylococcales</taxon>
        <taxon>Methylococcaceae</taxon>
        <taxon>Methylomonas</taxon>
    </lineage>
</organism>
<dbReference type="EMBL" id="LUUI01000152">
    <property type="protein sequence ID" value="OAI10573.1"/>
    <property type="molecule type" value="Genomic_DNA"/>
</dbReference>
<comment type="caution">
    <text evidence="2">The sequence shown here is derived from an EMBL/GenBank/DDBJ whole genome shotgun (WGS) entry which is preliminary data.</text>
</comment>
<name>A0A177MZ61_9GAMM</name>
<gene>
    <name evidence="2" type="ORF">A1359_16330</name>
</gene>
<keyword evidence="1" id="KW-1133">Transmembrane helix</keyword>
<protein>
    <recommendedName>
        <fullName evidence="4">Cytochrome C oxidase subunit I</fullName>
    </recommendedName>
</protein>
<keyword evidence="3" id="KW-1185">Reference proteome</keyword>
<dbReference type="STRING" id="980561.A1359_16330"/>
<evidence type="ECO:0000313" key="2">
    <source>
        <dbReference type="EMBL" id="OAI10573.1"/>
    </source>
</evidence>
<dbReference type="OrthoDB" id="9785445at2"/>
<evidence type="ECO:0000256" key="1">
    <source>
        <dbReference type="SAM" id="Phobius"/>
    </source>
</evidence>
<proteinExistence type="predicted"/>
<reference evidence="2 3" key="1">
    <citation type="submission" date="2016-03" db="EMBL/GenBank/DDBJ databases">
        <authorList>
            <person name="Ploux O."/>
        </authorList>
    </citation>
    <scope>NUCLEOTIDE SEQUENCE [LARGE SCALE GENOMIC DNA]</scope>
    <source>
        <strain evidence="2 3">R-45370</strain>
    </source>
</reference>
<dbReference type="RefSeq" id="WP_066987063.1">
    <property type="nucleotide sequence ID" value="NZ_LUUI01000152.1"/>
</dbReference>
<dbReference type="Proteomes" id="UP000078476">
    <property type="component" value="Unassembled WGS sequence"/>
</dbReference>
<evidence type="ECO:0008006" key="4">
    <source>
        <dbReference type="Google" id="ProtNLM"/>
    </source>
</evidence>
<dbReference type="AlphaFoldDB" id="A0A177MZ61"/>
<accession>A0A177MZ61</accession>